<keyword evidence="3" id="KW-0560">Oxidoreductase</keyword>
<dbReference type="EMBL" id="NESQ01000087">
    <property type="protein sequence ID" value="PUU79600.1"/>
    <property type="molecule type" value="Genomic_DNA"/>
</dbReference>
<comment type="caution">
    <text evidence="4">The sequence shown here is derived from an EMBL/GenBank/DDBJ whole genome shotgun (WGS) entry which is preliminary data.</text>
</comment>
<dbReference type="PRINTS" id="PR00081">
    <property type="entry name" value="GDHRDH"/>
</dbReference>
<proteinExistence type="inferred from homology"/>
<dbReference type="OrthoDB" id="37659at2759"/>
<dbReference type="Gene3D" id="3.40.50.720">
    <property type="entry name" value="NAD(P)-binding Rossmann-like Domain"/>
    <property type="match status" value="1"/>
</dbReference>
<keyword evidence="5" id="KW-1185">Reference proteome</keyword>
<dbReference type="PROSITE" id="PS00061">
    <property type="entry name" value="ADH_SHORT"/>
    <property type="match status" value="1"/>
</dbReference>
<evidence type="ECO:0000256" key="1">
    <source>
        <dbReference type="ARBA" id="ARBA00006484"/>
    </source>
</evidence>
<dbReference type="InterPro" id="IPR052178">
    <property type="entry name" value="Sec_Metab_Biosynth_SDR"/>
</dbReference>
<evidence type="ECO:0000256" key="3">
    <source>
        <dbReference type="ARBA" id="ARBA00023002"/>
    </source>
</evidence>
<evidence type="ECO:0000313" key="5">
    <source>
        <dbReference type="Proteomes" id="UP000244722"/>
    </source>
</evidence>
<dbReference type="STRING" id="42251.A0A2T6ZVR6"/>
<comment type="similarity">
    <text evidence="1">Belongs to the short-chain dehydrogenases/reductases (SDR) family.</text>
</comment>
<protein>
    <submittedName>
        <fullName evidence="4">Uncharacterized protein</fullName>
    </submittedName>
</protein>
<evidence type="ECO:0000256" key="2">
    <source>
        <dbReference type="ARBA" id="ARBA00022857"/>
    </source>
</evidence>
<dbReference type="InterPro" id="IPR020904">
    <property type="entry name" value="Sc_DH/Rdtase_CS"/>
</dbReference>
<dbReference type="InterPro" id="IPR002347">
    <property type="entry name" value="SDR_fam"/>
</dbReference>
<keyword evidence="2" id="KW-0521">NADP</keyword>
<dbReference type="InterPro" id="IPR036291">
    <property type="entry name" value="NAD(P)-bd_dom_sf"/>
</dbReference>
<evidence type="ECO:0000313" key="4">
    <source>
        <dbReference type="EMBL" id="PUU79600.1"/>
    </source>
</evidence>
<dbReference type="Proteomes" id="UP000244722">
    <property type="component" value="Unassembled WGS sequence"/>
</dbReference>
<dbReference type="SUPFAM" id="SSF51735">
    <property type="entry name" value="NAD(P)-binding Rossmann-fold domains"/>
    <property type="match status" value="1"/>
</dbReference>
<dbReference type="CDD" id="cd05233">
    <property type="entry name" value="SDR_c"/>
    <property type="match status" value="1"/>
</dbReference>
<name>A0A2T6ZVR6_TUBBO</name>
<organism evidence="4 5">
    <name type="scientific">Tuber borchii</name>
    <name type="common">White truffle</name>
    <dbReference type="NCBI Taxonomy" id="42251"/>
    <lineage>
        <taxon>Eukaryota</taxon>
        <taxon>Fungi</taxon>
        <taxon>Dikarya</taxon>
        <taxon>Ascomycota</taxon>
        <taxon>Pezizomycotina</taxon>
        <taxon>Pezizomycetes</taxon>
        <taxon>Pezizales</taxon>
        <taxon>Tuberaceae</taxon>
        <taxon>Tuber</taxon>
    </lineage>
</organism>
<sequence length="250" mass="26398">MISLKDKNILITGGSRGLGAATSHAFAKEGANILVNYINDEASAANVAADISDKYGVRVDIVQGDVGVEENCVRIVNKCIALFGGVDVIVSNAGWTKISDFGDLNALSEDEWDKCWAVNVKANLYLFRAASKSFNANPDGGSFLISSSISALAPCGSAMGYSVSKAAGLHLMRCLAQTQGPKIRVNAVLPGLMLTDWGNKFGAERIKETKEMAPLKDCTTVEECADAFVLMAKSSTMTGASLKMDAGYIP</sequence>
<dbReference type="AlphaFoldDB" id="A0A2T6ZVR6"/>
<dbReference type="GO" id="GO:0016491">
    <property type="term" value="F:oxidoreductase activity"/>
    <property type="evidence" value="ECO:0007669"/>
    <property type="project" value="UniProtKB-KW"/>
</dbReference>
<dbReference type="Pfam" id="PF13561">
    <property type="entry name" value="adh_short_C2"/>
    <property type="match status" value="1"/>
</dbReference>
<reference evidence="4 5" key="1">
    <citation type="submission" date="2017-04" db="EMBL/GenBank/DDBJ databases">
        <title>Draft genome sequence of Tuber borchii Vittad., a whitish edible truffle.</title>
        <authorList>
            <consortium name="DOE Joint Genome Institute"/>
            <person name="Murat C."/>
            <person name="Kuo A."/>
            <person name="Barry K.W."/>
            <person name="Clum A."/>
            <person name="Dockter R.B."/>
            <person name="Fauchery L."/>
            <person name="Iotti M."/>
            <person name="Kohler A."/>
            <person name="Labutti K."/>
            <person name="Lindquist E.A."/>
            <person name="Lipzen A."/>
            <person name="Ohm R.A."/>
            <person name="Wang M."/>
            <person name="Grigoriev I.V."/>
            <person name="Zambonelli A."/>
            <person name="Martin F.M."/>
        </authorList>
    </citation>
    <scope>NUCLEOTIDE SEQUENCE [LARGE SCALE GENOMIC DNA]</scope>
    <source>
        <strain evidence="4 5">Tbo3840</strain>
    </source>
</reference>
<dbReference type="FunFam" id="3.40.50.720:FF:000084">
    <property type="entry name" value="Short-chain dehydrogenase reductase"/>
    <property type="match status" value="1"/>
</dbReference>
<dbReference type="PANTHER" id="PTHR43618:SF2">
    <property type="entry name" value="CHAIN DEHYDROGENASE, PUTATIVE (AFU_ORTHOLOGUE AFUA_6G06930)-RELATED"/>
    <property type="match status" value="1"/>
</dbReference>
<accession>A0A2T6ZVR6</accession>
<gene>
    <name evidence="4" type="ORF">B9Z19DRAFT_1192488</name>
</gene>
<dbReference type="PANTHER" id="PTHR43618">
    <property type="entry name" value="7-ALPHA-HYDROXYSTEROID DEHYDROGENASE"/>
    <property type="match status" value="1"/>
</dbReference>